<sequence length="356" mass="41731">MGCCPSKNNDEQRVALRTSNKIDKDLDKDKKEQDYEIKILLLGPGESGKSTLFKQMQLIQDRQFDEEYLQSFIPLIRQNLVSQMKVLLESSDRLGIQIQKQEYGNLIKKTKKRLLWNEEIVTALTELWEDSGIQKSLEFKDKKFHLYDSTEYFFDEIERVSSEYYLPTNEDVLRTRVKSIAVEEAKFKIGKFILNMIDVGGQRSERRKWIHCFEEVSSIIFCVSLTGYHQTLIEDNSVNRIEEALNLFSDICKSPWFLNSSIILFLNKKDLFQEDIKKIDLSVCFSEYKGGKDYENAIAYIQEQFMTASGFETNQLKREVYPFVTCALNTENIEFVIKAALDTIMRNNLKYYGVYY</sequence>
<protein>
    <submittedName>
        <fullName evidence="9">Guanine nucleotide-binding protein g(O) subunit alpha</fullName>
    </submittedName>
</protein>
<dbReference type="GO" id="GO:0046872">
    <property type="term" value="F:metal ion binding"/>
    <property type="evidence" value="ECO:0007669"/>
    <property type="project" value="UniProtKB-KW"/>
</dbReference>
<evidence type="ECO:0000256" key="1">
    <source>
        <dbReference type="ARBA" id="ARBA00022723"/>
    </source>
</evidence>
<evidence type="ECO:0000256" key="8">
    <source>
        <dbReference type="PIRSR" id="PIRSR601019-2"/>
    </source>
</evidence>
<feature type="binding site" evidence="7">
    <location>
        <begin position="267"/>
        <end position="270"/>
    </location>
    <ligand>
        <name>GTP</name>
        <dbReference type="ChEBI" id="CHEBI:37565"/>
    </ligand>
</feature>
<feature type="binding site" evidence="8">
    <location>
        <position position="179"/>
    </location>
    <ligand>
        <name>Mg(2+)</name>
        <dbReference type="ChEBI" id="CHEBI:18420"/>
    </ligand>
</feature>
<evidence type="ECO:0000313" key="11">
    <source>
        <dbReference type="Proteomes" id="UP001146793"/>
    </source>
</evidence>
<dbReference type="CDD" id="cd00066">
    <property type="entry name" value="G-alpha"/>
    <property type="match status" value="1"/>
</dbReference>
<dbReference type="AlphaFoldDB" id="A0AAV7ZYF4"/>
<dbReference type="SMART" id="SM00275">
    <property type="entry name" value="G_alpha"/>
    <property type="match status" value="1"/>
</dbReference>
<feature type="binding site" evidence="7">
    <location>
        <position position="327"/>
    </location>
    <ligand>
        <name>GTP</name>
        <dbReference type="ChEBI" id="CHEBI:37565"/>
    </ligand>
</feature>
<name>A0AAV7ZYF4_9EUKA</name>
<keyword evidence="2 7" id="KW-0547">Nucleotide-binding</keyword>
<evidence type="ECO:0000256" key="5">
    <source>
        <dbReference type="ARBA" id="ARBA00023224"/>
    </source>
</evidence>
<dbReference type="FunFam" id="3.40.50.300:FF:002307">
    <property type="entry name" value="Guanine nucleotide-binding protein G(k) subunit alpha"/>
    <property type="match status" value="1"/>
</dbReference>
<dbReference type="PANTHER" id="PTHR10218">
    <property type="entry name" value="GTP-BINDING PROTEIN ALPHA SUBUNIT"/>
    <property type="match status" value="1"/>
</dbReference>
<dbReference type="Pfam" id="PF00503">
    <property type="entry name" value="G-alpha"/>
    <property type="match status" value="1"/>
</dbReference>
<dbReference type="GO" id="GO:0001664">
    <property type="term" value="F:G protein-coupled receptor binding"/>
    <property type="evidence" value="ECO:0007669"/>
    <property type="project" value="TreeGrafter"/>
</dbReference>
<feature type="binding site" evidence="8">
    <location>
        <position position="50"/>
    </location>
    <ligand>
        <name>Mg(2+)</name>
        <dbReference type="ChEBI" id="CHEBI:18420"/>
    </ligand>
</feature>
<dbReference type="Gene3D" id="3.40.50.300">
    <property type="entry name" value="P-loop containing nucleotide triphosphate hydrolases"/>
    <property type="match status" value="1"/>
</dbReference>
<dbReference type="GO" id="GO:0031683">
    <property type="term" value="F:G-protein beta/gamma-subunit complex binding"/>
    <property type="evidence" value="ECO:0007669"/>
    <property type="project" value="InterPro"/>
</dbReference>
<evidence type="ECO:0000256" key="3">
    <source>
        <dbReference type="ARBA" id="ARBA00022842"/>
    </source>
</evidence>
<dbReference type="PRINTS" id="PR00441">
    <property type="entry name" value="GPROTEINAI"/>
</dbReference>
<dbReference type="PRINTS" id="PR00318">
    <property type="entry name" value="GPROTEINA"/>
</dbReference>
<dbReference type="Gene3D" id="1.10.400.10">
    <property type="entry name" value="GI Alpha 1, domain 2-like"/>
    <property type="match status" value="1"/>
</dbReference>
<dbReference type="GO" id="GO:0005834">
    <property type="term" value="C:heterotrimeric G-protein complex"/>
    <property type="evidence" value="ECO:0007669"/>
    <property type="project" value="TreeGrafter"/>
</dbReference>
<evidence type="ECO:0000256" key="4">
    <source>
        <dbReference type="ARBA" id="ARBA00023134"/>
    </source>
</evidence>
<feature type="binding site" evidence="7">
    <location>
        <begin position="198"/>
        <end position="202"/>
    </location>
    <ligand>
        <name>GTP</name>
        <dbReference type="ChEBI" id="CHEBI:37565"/>
    </ligand>
</feature>
<dbReference type="GO" id="GO:0003924">
    <property type="term" value="F:GTPase activity"/>
    <property type="evidence" value="ECO:0007669"/>
    <property type="project" value="InterPro"/>
</dbReference>
<reference evidence="10" key="1">
    <citation type="submission" date="2022-08" db="EMBL/GenBank/DDBJ databases">
        <title>Novel sulfate-reducing endosymbionts in the free-living metamonad Anaeramoeba.</title>
        <authorList>
            <person name="Jerlstrom-Hultqvist J."/>
            <person name="Cepicka I."/>
            <person name="Gallot-Lavallee L."/>
            <person name="Salas-Leiva D."/>
            <person name="Curtis B.A."/>
            <person name="Zahonova K."/>
            <person name="Pipaliya S."/>
            <person name="Dacks J."/>
            <person name="Roger A.J."/>
        </authorList>
    </citation>
    <scope>NUCLEOTIDE SEQUENCE</scope>
    <source>
        <strain evidence="10">Schooner1</strain>
    </source>
</reference>
<evidence type="ECO:0000256" key="7">
    <source>
        <dbReference type="PIRSR" id="PIRSR601019-1"/>
    </source>
</evidence>
<dbReference type="GO" id="GO:0005737">
    <property type="term" value="C:cytoplasm"/>
    <property type="evidence" value="ECO:0007669"/>
    <property type="project" value="TreeGrafter"/>
</dbReference>
<keyword evidence="12" id="KW-1185">Reference proteome</keyword>
<dbReference type="Proteomes" id="UP001150062">
    <property type="component" value="Unassembled WGS sequence"/>
</dbReference>
<dbReference type="GO" id="GO:0007188">
    <property type="term" value="P:adenylate cyclase-modulating G protein-coupled receptor signaling pathway"/>
    <property type="evidence" value="ECO:0007669"/>
    <property type="project" value="InterPro"/>
</dbReference>
<dbReference type="SUPFAM" id="SSF47895">
    <property type="entry name" value="Transducin (alpha subunit), insertion domain"/>
    <property type="match status" value="1"/>
</dbReference>
<dbReference type="PANTHER" id="PTHR10218:SF302">
    <property type="entry name" value="GUANINE NUCLEOTIDE-BINDING PROTEIN ALPHA-5 SUBUNIT"/>
    <property type="match status" value="1"/>
</dbReference>
<dbReference type="EMBL" id="JAOAOG010000314">
    <property type="protein sequence ID" value="KAJ6230126.1"/>
    <property type="molecule type" value="Genomic_DNA"/>
</dbReference>
<feature type="binding site" evidence="7">
    <location>
        <begin position="148"/>
        <end position="149"/>
    </location>
    <ligand>
        <name>GTP</name>
        <dbReference type="ChEBI" id="CHEBI:37565"/>
    </ligand>
</feature>
<feature type="binding site" evidence="7">
    <location>
        <begin position="46"/>
        <end position="51"/>
    </location>
    <ligand>
        <name>GTP</name>
        <dbReference type="ChEBI" id="CHEBI:37565"/>
    </ligand>
</feature>
<keyword evidence="4 7" id="KW-0342">GTP-binding</keyword>
<accession>A0AAV7ZYF4</accession>
<reference evidence="9" key="2">
    <citation type="submission" date="2022-08" db="EMBL/GenBank/DDBJ databases">
        <title>Novel sulphate-reducing endosymbionts in the free-living metamonad Anaeramoeba.</title>
        <authorList>
            <person name="Jerlstrom-Hultqvist J."/>
            <person name="Cepicka I."/>
            <person name="Gallot-Lavallee L."/>
            <person name="Salas-Leiva D."/>
            <person name="Curtis B.A."/>
            <person name="Zahonova K."/>
            <person name="Pipaliya S."/>
            <person name="Dacks J."/>
            <person name="Roger A.J."/>
        </authorList>
    </citation>
    <scope>NUCLEOTIDE SEQUENCE</scope>
    <source>
        <strain evidence="9">Busselton2</strain>
    </source>
</reference>
<dbReference type="PROSITE" id="PS51882">
    <property type="entry name" value="G_ALPHA"/>
    <property type="match status" value="1"/>
</dbReference>
<gene>
    <name evidence="9" type="ORF">M0812_10848</name>
    <name evidence="10" type="ORF">M0813_07115</name>
</gene>
<evidence type="ECO:0000256" key="6">
    <source>
        <dbReference type="ARBA" id="ARBA00023288"/>
    </source>
</evidence>
<dbReference type="SUPFAM" id="SSF52540">
    <property type="entry name" value="P-loop containing nucleoside triphosphate hydrolases"/>
    <property type="match status" value="1"/>
</dbReference>
<keyword evidence="3 8" id="KW-0460">Magnesium</keyword>
<dbReference type="EMBL" id="JANTQA010000023">
    <property type="protein sequence ID" value="KAJ3444985.1"/>
    <property type="molecule type" value="Genomic_DNA"/>
</dbReference>
<dbReference type="InterPro" id="IPR001019">
    <property type="entry name" value="Gprotein_alpha_su"/>
</dbReference>
<organism evidence="9 11">
    <name type="scientific">Anaeramoeba flamelloides</name>
    <dbReference type="NCBI Taxonomy" id="1746091"/>
    <lineage>
        <taxon>Eukaryota</taxon>
        <taxon>Metamonada</taxon>
        <taxon>Anaeramoebidae</taxon>
        <taxon>Anaeramoeba</taxon>
    </lineage>
</organism>
<evidence type="ECO:0000313" key="9">
    <source>
        <dbReference type="EMBL" id="KAJ3444985.1"/>
    </source>
</evidence>
<keyword evidence="5" id="KW-0807">Transducer</keyword>
<evidence type="ECO:0000313" key="10">
    <source>
        <dbReference type="EMBL" id="KAJ6230126.1"/>
    </source>
</evidence>
<dbReference type="InterPro" id="IPR001408">
    <property type="entry name" value="Gprotein_alpha_I"/>
</dbReference>
<evidence type="ECO:0000256" key="2">
    <source>
        <dbReference type="ARBA" id="ARBA00022741"/>
    </source>
</evidence>
<dbReference type="Proteomes" id="UP001146793">
    <property type="component" value="Unassembled WGS sequence"/>
</dbReference>
<dbReference type="InterPro" id="IPR011025">
    <property type="entry name" value="GproteinA_insert"/>
</dbReference>
<dbReference type="GO" id="GO:0005525">
    <property type="term" value="F:GTP binding"/>
    <property type="evidence" value="ECO:0007669"/>
    <property type="project" value="UniProtKB-KW"/>
</dbReference>
<proteinExistence type="predicted"/>
<keyword evidence="1 8" id="KW-0479">Metal-binding</keyword>
<evidence type="ECO:0000313" key="12">
    <source>
        <dbReference type="Proteomes" id="UP001150062"/>
    </source>
</evidence>
<dbReference type="InterPro" id="IPR027417">
    <property type="entry name" value="P-loop_NTPase"/>
</dbReference>
<keyword evidence="6" id="KW-0449">Lipoprotein</keyword>
<comment type="caution">
    <text evidence="9">The sequence shown here is derived from an EMBL/GenBank/DDBJ whole genome shotgun (WGS) entry which is preliminary data.</text>
</comment>